<dbReference type="PIRSF" id="PIRSF038984">
    <property type="entry name" value="FAD_binding_protein"/>
    <property type="match status" value="1"/>
</dbReference>
<dbReference type="AlphaFoldDB" id="A0A9W7G0B1"/>
<dbReference type="Gene3D" id="3.50.50.60">
    <property type="entry name" value="FAD/NAD(P)-binding domain"/>
    <property type="match status" value="2"/>
</dbReference>
<dbReference type="PANTHER" id="PTHR42842">
    <property type="entry name" value="FAD/NAD(P)-BINDING OXIDOREDUCTASE"/>
    <property type="match status" value="1"/>
</dbReference>
<feature type="domain" description="FAD-dependent protein C-terminal" evidence="2">
    <location>
        <begin position="359"/>
        <end position="543"/>
    </location>
</feature>
<dbReference type="SUPFAM" id="SSF51905">
    <property type="entry name" value="FAD/NAD(P)-binding domain"/>
    <property type="match status" value="1"/>
</dbReference>
<evidence type="ECO:0000256" key="1">
    <source>
        <dbReference type="SAM" id="MobiDB-lite"/>
    </source>
</evidence>
<protein>
    <recommendedName>
        <fullName evidence="2">FAD-dependent protein C-terminal domain-containing protein</fullName>
    </recommendedName>
</protein>
<dbReference type="InterPro" id="IPR028348">
    <property type="entry name" value="FAD-binding_protein"/>
</dbReference>
<proteinExistence type="predicted"/>
<dbReference type="PANTHER" id="PTHR42842:SF3">
    <property type="entry name" value="FAD_NAD(P)-BINDING OXIDOREDUCTASE FAMILY PROTEIN"/>
    <property type="match status" value="1"/>
</dbReference>
<feature type="region of interest" description="Disordered" evidence="1">
    <location>
        <begin position="68"/>
        <end position="91"/>
    </location>
</feature>
<keyword evidence="4" id="KW-1185">Reference proteome</keyword>
<organism evidence="3 4">
    <name type="scientific">Triparma columacea</name>
    <dbReference type="NCBI Taxonomy" id="722753"/>
    <lineage>
        <taxon>Eukaryota</taxon>
        <taxon>Sar</taxon>
        <taxon>Stramenopiles</taxon>
        <taxon>Ochrophyta</taxon>
        <taxon>Bolidophyceae</taxon>
        <taxon>Parmales</taxon>
        <taxon>Triparmaceae</taxon>
        <taxon>Triparma</taxon>
    </lineage>
</organism>
<dbReference type="OrthoDB" id="2690153at2759"/>
<evidence type="ECO:0000313" key="3">
    <source>
        <dbReference type="EMBL" id="GMI25851.1"/>
    </source>
</evidence>
<dbReference type="Proteomes" id="UP001165065">
    <property type="component" value="Unassembled WGS sequence"/>
</dbReference>
<dbReference type="InterPro" id="IPR049516">
    <property type="entry name" value="FAD-depend_C"/>
</dbReference>
<name>A0A9W7G0B1_9STRA</name>
<feature type="compositionally biased region" description="Basic residues" evidence="1">
    <location>
        <begin position="68"/>
        <end position="80"/>
    </location>
</feature>
<dbReference type="InterPro" id="IPR036188">
    <property type="entry name" value="FAD/NAD-bd_sf"/>
</dbReference>
<reference evidence="4" key="1">
    <citation type="journal article" date="2023" name="Commun. Biol.">
        <title>Genome analysis of Parmales, the sister group of diatoms, reveals the evolutionary specialization of diatoms from phago-mixotrophs to photoautotrophs.</title>
        <authorList>
            <person name="Ban H."/>
            <person name="Sato S."/>
            <person name="Yoshikawa S."/>
            <person name="Yamada K."/>
            <person name="Nakamura Y."/>
            <person name="Ichinomiya M."/>
            <person name="Sato N."/>
            <person name="Blanc-Mathieu R."/>
            <person name="Endo H."/>
            <person name="Kuwata A."/>
            <person name="Ogata H."/>
        </authorList>
    </citation>
    <scope>NUCLEOTIDE SEQUENCE [LARGE SCALE GENOMIC DNA]</scope>
</reference>
<comment type="caution">
    <text evidence="3">The sequence shown here is derived from an EMBL/GenBank/DDBJ whole genome shotgun (WGS) entry which is preliminary data.</text>
</comment>
<dbReference type="Pfam" id="PF21688">
    <property type="entry name" value="FAD-depend_C"/>
    <property type="match status" value="1"/>
</dbReference>
<gene>
    <name evidence="3" type="ORF">TrCOL_g9363</name>
</gene>
<accession>A0A9W7G0B1</accession>
<dbReference type="EMBL" id="BRYA01000618">
    <property type="protein sequence ID" value="GMI25851.1"/>
    <property type="molecule type" value="Genomic_DNA"/>
</dbReference>
<sequence>MLDGGIDNLSDIIRPEVLKVLGSSSKGVGSVDVVRYSFDSRRKVRQERGGPVWNIVADVEVEGKVREKRGKVERRPKIKSKTTSLPPPLSLSIPPSSRKSIVVVGSGPAGIFAALYLSRLPHLTTTLLERGQPVESRGRDIGGLIHRGSMVPDSNFAFGEGGAGTWSDGKLTTRIGRNSEGVRNVLERLVGYGADESILLNGAPHLGTDNLVRILKRMRSDIRSNGGTVVFGAKVTDLVTSPTDRRLTGLTVSLTRSGERHPPALPPPFDLSSCPSGKVVNITCDAAILATGHSARDVYSLLLSSNVTLAPKGFAVGFRVEHPQSLVNRWQYGEEWALRVVTGKGGTDGENGSGGEGQRGGVPVAAYRLATDRAEDGSGKARGAYSFCMCPGGQIVPAGTVDGNVVVNGMSFSKRDSRFANAAVVVNVDPDDELLKPWVEKHGVMGGVKFQEDMERRAAEMGGGNFTVPVQRMTDFVSRTCPSPSVPPPRSSYRLGVKECRLDTLYPPQITAALTDAFQNIFPSRMPGFLSSSGVLHGVETRTSSPIRVPRDPKTMESSLPGLFVAGEGAGYAGGIVSAAVDGWRVGSICEEVLFEGEGA</sequence>
<evidence type="ECO:0000259" key="2">
    <source>
        <dbReference type="Pfam" id="PF21688"/>
    </source>
</evidence>
<evidence type="ECO:0000313" key="4">
    <source>
        <dbReference type="Proteomes" id="UP001165065"/>
    </source>
</evidence>